<feature type="domain" description="Glutamine amidotransferase type-2" evidence="2">
    <location>
        <begin position="1"/>
        <end position="254"/>
    </location>
</feature>
<dbReference type="PANTHER" id="PTHR43187">
    <property type="entry name" value="GLUTAMINE AMIDOTRANSFERASE DUG3-RELATED"/>
    <property type="match status" value="1"/>
</dbReference>
<dbReference type="Gene3D" id="3.60.20.10">
    <property type="entry name" value="Glutamine Phosphoribosylpyrophosphate, subunit 1, domain 1"/>
    <property type="match status" value="1"/>
</dbReference>
<name>A0A1U7JHB9_9HYPH</name>
<evidence type="ECO:0000313" key="3">
    <source>
        <dbReference type="EMBL" id="OKL44140.1"/>
    </source>
</evidence>
<dbReference type="PROSITE" id="PS51278">
    <property type="entry name" value="GATASE_TYPE_2"/>
    <property type="match status" value="1"/>
</dbReference>
<evidence type="ECO:0000256" key="1">
    <source>
        <dbReference type="ARBA" id="ARBA00022962"/>
    </source>
</evidence>
<dbReference type="InterPro" id="IPR029055">
    <property type="entry name" value="Ntn_hydrolases_N"/>
</dbReference>
<dbReference type="CDD" id="cd01908">
    <property type="entry name" value="YafJ"/>
    <property type="match status" value="1"/>
</dbReference>
<gene>
    <name evidence="3" type="ORF">A3843_10675</name>
</gene>
<protein>
    <submittedName>
        <fullName evidence="3">Class II glutamine amidotransferase</fullName>
    </submittedName>
</protein>
<dbReference type="PANTHER" id="PTHR43187:SF1">
    <property type="entry name" value="GLUTAMINE AMIDOTRANSFERASE DUG3-RELATED"/>
    <property type="match status" value="1"/>
</dbReference>
<dbReference type="InterPro" id="IPR026869">
    <property type="entry name" value="EgtC-like"/>
</dbReference>
<dbReference type="GO" id="GO:0016740">
    <property type="term" value="F:transferase activity"/>
    <property type="evidence" value="ECO:0007669"/>
    <property type="project" value="UniProtKB-KW"/>
</dbReference>
<organism evidence="3 4">
    <name type="scientific">Pseudovibrio exalbescens</name>
    <dbReference type="NCBI Taxonomy" id="197461"/>
    <lineage>
        <taxon>Bacteria</taxon>
        <taxon>Pseudomonadati</taxon>
        <taxon>Pseudomonadota</taxon>
        <taxon>Alphaproteobacteria</taxon>
        <taxon>Hyphomicrobiales</taxon>
        <taxon>Stappiaceae</taxon>
        <taxon>Pseudovibrio</taxon>
    </lineage>
</organism>
<proteinExistence type="predicted"/>
<accession>A0A1U7JHB9</accession>
<comment type="caution">
    <text evidence="3">The sequence shown here is derived from an EMBL/GenBank/DDBJ whole genome shotgun (WGS) entry which is preliminary data.</text>
</comment>
<sequence>MDDLITRPDHSLIAQSRRCEQAKVDMNGDGFGLGWYGERPIPGLYRDTQPAWGDENLRSLTHQIKSNLFFAHVRASTGTATSRANCHPFAVGRYLFMHNGQIGGYEQVRRPVEALIDDHHYQFRVGTTDSEALFLAMLSHGLAEDPYRSMQTVLNKVRQIMLAAGVKSALRVTAALSDGERLYALRYSSDQVVPSLYYRLCNRSLTVVSEPLDTGEAQWHAVPTGHFLSFGGIAAPSFMPLDIPELADRAFVPA</sequence>
<keyword evidence="3" id="KW-0808">Transferase</keyword>
<dbReference type="SUPFAM" id="SSF56235">
    <property type="entry name" value="N-terminal nucleophile aminohydrolases (Ntn hydrolases)"/>
    <property type="match status" value="1"/>
</dbReference>
<dbReference type="OrthoDB" id="9804310at2"/>
<dbReference type="AlphaFoldDB" id="A0A1U7JHB9"/>
<dbReference type="Pfam" id="PF13230">
    <property type="entry name" value="GATase_4"/>
    <property type="match status" value="1"/>
</dbReference>
<evidence type="ECO:0000313" key="4">
    <source>
        <dbReference type="Proteomes" id="UP000185783"/>
    </source>
</evidence>
<evidence type="ECO:0000259" key="2">
    <source>
        <dbReference type="PROSITE" id="PS51278"/>
    </source>
</evidence>
<dbReference type="InterPro" id="IPR052373">
    <property type="entry name" value="Gamma-glu_amide_hydrolase"/>
</dbReference>
<dbReference type="STRING" id="197461.A3843_10675"/>
<dbReference type="Proteomes" id="UP000185783">
    <property type="component" value="Unassembled WGS sequence"/>
</dbReference>
<dbReference type="EMBL" id="LVVZ01000015">
    <property type="protein sequence ID" value="OKL44140.1"/>
    <property type="molecule type" value="Genomic_DNA"/>
</dbReference>
<dbReference type="InterPro" id="IPR017932">
    <property type="entry name" value="GATase_2_dom"/>
</dbReference>
<reference evidence="3 4" key="1">
    <citation type="submission" date="2016-03" db="EMBL/GenBank/DDBJ databases">
        <title>Genome sequence of Nesiotobacter sp. nov., a moderately halophilic alphaproteobacterium isolated from the Yellow Sea, China.</title>
        <authorList>
            <person name="Zhang G."/>
            <person name="Zhang R."/>
        </authorList>
    </citation>
    <scope>NUCLEOTIDE SEQUENCE [LARGE SCALE GENOMIC DNA]</scope>
    <source>
        <strain evidence="3 4">WB1-6</strain>
    </source>
</reference>
<keyword evidence="4" id="KW-1185">Reference proteome</keyword>
<keyword evidence="1 3" id="KW-0315">Glutamine amidotransferase</keyword>